<keyword evidence="1" id="KW-0175">Coiled coil</keyword>
<feature type="coiled-coil region" evidence="1">
    <location>
        <begin position="124"/>
        <end position="206"/>
    </location>
</feature>
<sequence>PCEVELTLHRYLTSLAGVGGGVAALTNGQPSLESHVLRTGLAPDGASRVFHLDGRIRTAQQIKQFLAALGLVLDSGTAAATAPRVIRQAQVTALADNNDPAVLAALVGSASGLVRWREETKKGREELEGTRAALREIRANVERLQAAVRDDEERLAAASRLASLEVAAAVAGGELADALTRWVQGIQDETRRLEEAVEAAAAEHQQLV</sequence>
<feature type="non-terminal residue" evidence="2">
    <location>
        <position position="208"/>
    </location>
</feature>
<keyword evidence="3" id="KW-1185">Reference proteome</keyword>
<evidence type="ECO:0000256" key="1">
    <source>
        <dbReference type="SAM" id="Coils"/>
    </source>
</evidence>
<comment type="caution">
    <text evidence="2">The sequence shown here is derived from an EMBL/GenBank/DDBJ whole genome shotgun (WGS) entry which is preliminary data.</text>
</comment>
<organism evidence="2 3">
    <name type="scientific">Volvox africanus</name>
    <dbReference type="NCBI Taxonomy" id="51714"/>
    <lineage>
        <taxon>Eukaryota</taxon>
        <taxon>Viridiplantae</taxon>
        <taxon>Chlorophyta</taxon>
        <taxon>core chlorophytes</taxon>
        <taxon>Chlorophyceae</taxon>
        <taxon>CS clade</taxon>
        <taxon>Chlamydomonadales</taxon>
        <taxon>Volvocaceae</taxon>
        <taxon>Volvox</taxon>
    </lineage>
</organism>
<gene>
    <name evidence="2" type="ORF">Vafri_9215</name>
</gene>
<dbReference type="AlphaFoldDB" id="A0A8J4B442"/>
<name>A0A8J4B442_9CHLO</name>
<dbReference type="Proteomes" id="UP000747399">
    <property type="component" value="Unassembled WGS sequence"/>
</dbReference>
<proteinExistence type="predicted"/>
<evidence type="ECO:0000313" key="3">
    <source>
        <dbReference type="Proteomes" id="UP000747399"/>
    </source>
</evidence>
<dbReference type="EMBL" id="BNCO01000015">
    <property type="protein sequence ID" value="GIL53601.1"/>
    <property type="molecule type" value="Genomic_DNA"/>
</dbReference>
<accession>A0A8J4B442</accession>
<evidence type="ECO:0000313" key="2">
    <source>
        <dbReference type="EMBL" id="GIL53601.1"/>
    </source>
</evidence>
<feature type="non-terminal residue" evidence="2">
    <location>
        <position position="1"/>
    </location>
</feature>
<reference evidence="2" key="1">
    <citation type="journal article" date="2021" name="Proc. Natl. Acad. Sci. U.S.A.">
        <title>Three genomes in the algal genus Volvox reveal the fate of a haploid sex-determining region after a transition to homothallism.</title>
        <authorList>
            <person name="Yamamoto K."/>
            <person name="Hamaji T."/>
            <person name="Kawai-Toyooka H."/>
            <person name="Matsuzaki R."/>
            <person name="Takahashi F."/>
            <person name="Nishimura Y."/>
            <person name="Kawachi M."/>
            <person name="Noguchi H."/>
            <person name="Minakuchi Y."/>
            <person name="Umen J.G."/>
            <person name="Toyoda A."/>
            <person name="Nozaki H."/>
        </authorList>
    </citation>
    <scope>NUCLEOTIDE SEQUENCE</scope>
    <source>
        <strain evidence="2">NIES-3780</strain>
    </source>
</reference>
<protein>
    <submittedName>
        <fullName evidence="2">Uncharacterized protein</fullName>
    </submittedName>
</protein>